<keyword evidence="3" id="KW-1185">Reference proteome</keyword>
<evidence type="ECO:0000256" key="1">
    <source>
        <dbReference type="SAM" id="MobiDB-lite"/>
    </source>
</evidence>
<dbReference type="Proteomes" id="UP000501690">
    <property type="component" value="Linkage Group LG11"/>
</dbReference>
<gene>
    <name evidence="2" type="ORF">DEO72_LG11g456</name>
</gene>
<reference evidence="2 3" key="1">
    <citation type="submission" date="2019-04" db="EMBL/GenBank/DDBJ databases">
        <title>An improved genome assembly and genetic linkage map for asparagus bean, Vigna unguiculata ssp. sesquipedialis.</title>
        <authorList>
            <person name="Xia Q."/>
            <person name="Zhang R."/>
            <person name="Dong Y."/>
        </authorList>
    </citation>
    <scope>NUCLEOTIDE SEQUENCE [LARGE SCALE GENOMIC DNA]</scope>
    <source>
        <tissue evidence="2">Leaf</tissue>
    </source>
</reference>
<evidence type="ECO:0000313" key="2">
    <source>
        <dbReference type="EMBL" id="QCE13463.1"/>
    </source>
</evidence>
<organism evidence="2 3">
    <name type="scientific">Vigna unguiculata</name>
    <name type="common">Cowpea</name>
    <dbReference type="NCBI Taxonomy" id="3917"/>
    <lineage>
        <taxon>Eukaryota</taxon>
        <taxon>Viridiplantae</taxon>
        <taxon>Streptophyta</taxon>
        <taxon>Embryophyta</taxon>
        <taxon>Tracheophyta</taxon>
        <taxon>Spermatophyta</taxon>
        <taxon>Magnoliopsida</taxon>
        <taxon>eudicotyledons</taxon>
        <taxon>Gunneridae</taxon>
        <taxon>Pentapetalae</taxon>
        <taxon>rosids</taxon>
        <taxon>fabids</taxon>
        <taxon>Fabales</taxon>
        <taxon>Fabaceae</taxon>
        <taxon>Papilionoideae</taxon>
        <taxon>50 kb inversion clade</taxon>
        <taxon>NPAAA clade</taxon>
        <taxon>indigoferoid/millettioid clade</taxon>
        <taxon>Phaseoleae</taxon>
        <taxon>Vigna</taxon>
    </lineage>
</organism>
<feature type="region of interest" description="Disordered" evidence="1">
    <location>
        <begin position="1"/>
        <end position="23"/>
    </location>
</feature>
<protein>
    <submittedName>
        <fullName evidence="2">Uncharacterized protein</fullName>
    </submittedName>
</protein>
<name>A0A4D6NHX9_VIGUN</name>
<proteinExistence type="predicted"/>
<sequence length="61" mass="6634">MEKRTSAKGEKGPAGEGEKKAAWRRKGCCAVSEQERFGGENNAGWGEQWCGGCLGEDEEEQ</sequence>
<accession>A0A4D6NHX9</accession>
<evidence type="ECO:0000313" key="3">
    <source>
        <dbReference type="Proteomes" id="UP000501690"/>
    </source>
</evidence>
<dbReference type="EMBL" id="CP039355">
    <property type="protein sequence ID" value="QCE13463.1"/>
    <property type="molecule type" value="Genomic_DNA"/>
</dbReference>
<dbReference type="AlphaFoldDB" id="A0A4D6NHX9"/>
<feature type="compositionally biased region" description="Basic and acidic residues" evidence="1">
    <location>
        <begin position="1"/>
        <end position="21"/>
    </location>
</feature>